<feature type="domain" description="ABC3 transporter permease C-terminal" evidence="8">
    <location>
        <begin position="266"/>
        <end position="390"/>
    </location>
</feature>
<keyword evidence="5 7" id="KW-0472">Membrane</keyword>
<sequence>MKISDTIRLATRMFRTRPARTWLTIFGIGVGIAAVVILVGLGYGLQGVLLEQIVFGDAMLSLNVLTPPSRVVVINKENIDEFYNLDNVQDVAGLASFTSLITFEGLTGSIMLNGVEAKYFNYAGVIAMEGEMFDDRETDYVVLSSAVLKLFEMEPVDIIGKRVSFKTFIPNNENDDIQEMIIDKEYIVKGIIGDEASIFAYIPLSELSSRFAIPYYEKARVKVTDRAFLDSVEAKILEKGFMVTALSKTVDQANKIFSGIQIMLALFGGIALIVSAIGMFNTMTVTLLERTKEIGIMRTIGGSPLNIKIMFLTESVLMGFLGGVVGIGVGVGGGLSVNFLLNIVATKLGGVGMDLFRFPLWFLTFIAVFSAIMGYLTGLFPSKRAGSLNPLDAIRYS</sequence>
<evidence type="ECO:0000256" key="7">
    <source>
        <dbReference type="SAM" id="Phobius"/>
    </source>
</evidence>
<name>A0A1F5TP50_9BACT</name>
<dbReference type="AlphaFoldDB" id="A0A1F5TP50"/>
<dbReference type="GO" id="GO:0022857">
    <property type="term" value="F:transmembrane transporter activity"/>
    <property type="evidence" value="ECO:0007669"/>
    <property type="project" value="TreeGrafter"/>
</dbReference>
<evidence type="ECO:0000256" key="1">
    <source>
        <dbReference type="ARBA" id="ARBA00004651"/>
    </source>
</evidence>
<dbReference type="InterPro" id="IPR025857">
    <property type="entry name" value="MacB_PCD"/>
</dbReference>
<evidence type="ECO:0000313" key="10">
    <source>
        <dbReference type="EMBL" id="OGF40696.1"/>
    </source>
</evidence>
<keyword evidence="3 7" id="KW-0812">Transmembrane</keyword>
<feature type="transmembrane region" description="Helical" evidence="7">
    <location>
        <begin position="360"/>
        <end position="380"/>
    </location>
</feature>
<evidence type="ECO:0000259" key="9">
    <source>
        <dbReference type="Pfam" id="PF12704"/>
    </source>
</evidence>
<dbReference type="InterPro" id="IPR036259">
    <property type="entry name" value="MFS_trans_sf"/>
</dbReference>
<feature type="domain" description="MacB-like periplasmic core" evidence="9">
    <location>
        <begin position="21"/>
        <end position="236"/>
    </location>
</feature>
<reference evidence="10 11" key="1">
    <citation type="journal article" date="2016" name="Nat. Commun.">
        <title>Thousands of microbial genomes shed light on interconnected biogeochemical processes in an aquifer system.</title>
        <authorList>
            <person name="Anantharaman K."/>
            <person name="Brown C.T."/>
            <person name="Hug L.A."/>
            <person name="Sharon I."/>
            <person name="Castelle C.J."/>
            <person name="Probst A.J."/>
            <person name="Thomas B.C."/>
            <person name="Singh A."/>
            <person name="Wilkins M.J."/>
            <person name="Karaoz U."/>
            <person name="Brodie E.L."/>
            <person name="Williams K.H."/>
            <person name="Hubbard S.S."/>
            <person name="Banfield J.F."/>
        </authorList>
    </citation>
    <scope>NUCLEOTIDE SEQUENCE [LARGE SCALE GENOMIC DNA]</scope>
</reference>
<feature type="transmembrane region" description="Helical" evidence="7">
    <location>
        <begin position="309"/>
        <end position="340"/>
    </location>
</feature>
<dbReference type="SUPFAM" id="SSF103473">
    <property type="entry name" value="MFS general substrate transporter"/>
    <property type="match status" value="1"/>
</dbReference>
<evidence type="ECO:0000256" key="3">
    <source>
        <dbReference type="ARBA" id="ARBA00022692"/>
    </source>
</evidence>
<dbReference type="EMBL" id="MFGO01000023">
    <property type="protein sequence ID" value="OGF40696.1"/>
    <property type="molecule type" value="Genomic_DNA"/>
</dbReference>
<evidence type="ECO:0000256" key="4">
    <source>
        <dbReference type="ARBA" id="ARBA00022989"/>
    </source>
</evidence>
<evidence type="ECO:0000259" key="8">
    <source>
        <dbReference type="Pfam" id="PF02687"/>
    </source>
</evidence>
<feature type="transmembrane region" description="Helical" evidence="7">
    <location>
        <begin position="21"/>
        <end position="45"/>
    </location>
</feature>
<proteinExistence type="inferred from homology"/>
<evidence type="ECO:0000256" key="5">
    <source>
        <dbReference type="ARBA" id="ARBA00023136"/>
    </source>
</evidence>
<comment type="subcellular location">
    <subcellularLocation>
        <location evidence="1">Cell membrane</location>
        <topology evidence="1">Multi-pass membrane protein</topology>
    </subcellularLocation>
</comment>
<keyword evidence="4 7" id="KW-1133">Transmembrane helix</keyword>
<dbReference type="GO" id="GO:0005886">
    <property type="term" value="C:plasma membrane"/>
    <property type="evidence" value="ECO:0007669"/>
    <property type="project" value="UniProtKB-SubCell"/>
</dbReference>
<protein>
    <recommendedName>
        <fullName evidence="12">ABC3 transporter permease protein domain-containing protein</fullName>
    </recommendedName>
</protein>
<feature type="transmembrane region" description="Helical" evidence="7">
    <location>
        <begin position="262"/>
        <end position="288"/>
    </location>
</feature>
<keyword evidence="2" id="KW-1003">Cell membrane</keyword>
<accession>A0A1F5TP50</accession>
<dbReference type="PANTHER" id="PTHR30572">
    <property type="entry name" value="MEMBRANE COMPONENT OF TRANSPORTER-RELATED"/>
    <property type="match status" value="1"/>
</dbReference>
<dbReference type="InterPro" id="IPR050250">
    <property type="entry name" value="Macrolide_Exporter_MacB"/>
</dbReference>
<comment type="caution">
    <text evidence="10">The sequence shown here is derived from an EMBL/GenBank/DDBJ whole genome shotgun (WGS) entry which is preliminary data.</text>
</comment>
<dbReference type="Proteomes" id="UP000177579">
    <property type="component" value="Unassembled WGS sequence"/>
</dbReference>
<dbReference type="PANTHER" id="PTHR30572:SF4">
    <property type="entry name" value="ABC TRANSPORTER PERMEASE YTRF"/>
    <property type="match status" value="1"/>
</dbReference>
<comment type="similarity">
    <text evidence="6">Belongs to the ABC-4 integral membrane protein family.</text>
</comment>
<dbReference type="Pfam" id="PF02687">
    <property type="entry name" value="FtsX"/>
    <property type="match status" value="1"/>
</dbReference>
<organism evidence="10 11">
    <name type="scientific">Candidatus Falkowbacteria bacterium RIFOXYD2_FULL_34_120</name>
    <dbReference type="NCBI Taxonomy" id="1798007"/>
    <lineage>
        <taxon>Bacteria</taxon>
        <taxon>Candidatus Falkowiibacteriota</taxon>
    </lineage>
</organism>
<evidence type="ECO:0008006" key="12">
    <source>
        <dbReference type="Google" id="ProtNLM"/>
    </source>
</evidence>
<evidence type="ECO:0000256" key="6">
    <source>
        <dbReference type="ARBA" id="ARBA00038076"/>
    </source>
</evidence>
<evidence type="ECO:0000256" key="2">
    <source>
        <dbReference type="ARBA" id="ARBA00022475"/>
    </source>
</evidence>
<dbReference type="Pfam" id="PF12704">
    <property type="entry name" value="MacB_PCD"/>
    <property type="match status" value="1"/>
</dbReference>
<evidence type="ECO:0000313" key="11">
    <source>
        <dbReference type="Proteomes" id="UP000177579"/>
    </source>
</evidence>
<dbReference type="InterPro" id="IPR003838">
    <property type="entry name" value="ABC3_permease_C"/>
</dbReference>
<gene>
    <name evidence="10" type="ORF">A2531_05640</name>
</gene>